<evidence type="ECO:0000256" key="1">
    <source>
        <dbReference type="ARBA" id="ARBA00001946"/>
    </source>
</evidence>
<evidence type="ECO:0000313" key="9">
    <source>
        <dbReference type="Proteomes" id="UP000185151"/>
    </source>
</evidence>
<evidence type="ECO:0000259" key="5">
    <source>
        <dbReference type="Pfam" id="PF01557"/>
    </source>
</evidence>
<dbReference type="Proteomes" id="UP000185151">
    <property type="component" value="Unassembled WGS sequence"/>
</dbReference>
<organism evidence="6 9">
    <name type="scientific">Paraburkholderia phenazinium</name>
    <dbReference type="NCBI Taxonomy" id="60549"/>
    <lineage>
        <taxon>Bacteria</taxon>
        <taxon>Pseudomonadati</taxon>
        <taxon>Pseudomonadota</taxon>
        <taxon>Betaproteobacteria</taxon>
        <taxon>Burkholderiales</taxon>
        <taxon>Burkholderiaceae</taxon>
        <taxon>Paraburkholderia</taxon>
    </lineage>
</organism>
<dbReference type="Pfam" id="PF01557">
    <property type="entry name" value="FAA_hydrolase"/>
    <property type="match status" value="1"/>
</dbReference>
<evidence type="ECO:0000256" key="4">
    <source>
        <dbReference type="ARBA" id="ARBA00022801"/>
    </source>
</evidence>
<keyword evidence="9" id="KW-1185">Reference proteome</keyword>
<gene>
    <name evidence="6" type="ORF">SAMN05444165_3141</name>
    <name evidence="7" type="ORF">SAMN05444168_5514</name>
</gene>
<dbReference type="InterPro" id="IPR051121">
    <property type="entry name" value="FAH"/>
</dbReference>
<evidence type="ECO:0000313" key="8">
    <source>
        <dbReference type="Proteomes" id="UP000184693"/>
    </source>
</evidence>
<evidence type="ECO:0000256" key="2">
    <source>
        <dbReference type="ARBA" id="ARBA00010211"/>
    </source>
</evidence>
<dbReference type="PANTHER" id="PTHR42796">
    <property type="entry name" value="FUMARYLACETOACETATE HYDROLASE DOMAIN-CONTAINING PROTEIN 2A-RELATED"/>
    <property type="match status" value="1"/>
</dbReference>
<keyword evidence="4" id="KW-0378">Hydrolase</keyword>
<dbReference type="PANTHER" id="PTHR42796:SF4">
    <property type="entry name" value="FUMARYLACETOACETATE HYDROLASE DOMAIN-CONTAINING PROTEIN 2A"/>
    <property type="match status" value="1"/>
</dbReference>
<dbReference type="EMBL" id="FSRM01000002">
    <property type="protein sequence ID" value="SIO49617.1"/>
    <property type="molecule type" value="Genomic_DNA"/>
</dbReference>
<comment type="cofactor">
    <cofactor evidence="1">
        <name>Mg(2+)</name>
        <dbReference type="ChEBI" id="CHEBI:18420"/>
    </cofactor>
</comment>
<dbReference type="GO" id="GO:0019752">
    <property type="term" value="P:carboxylic acid metabolic process"/>
    <property type="evidence" value="ECO:0007669"/>
    <property type="project" value="UniProtKB-ARBA"/>
</dbReference>
<proteinExistence type="inferred from homology"/>
<dbReference type="SUPFAM" id="SSF56529">
    <property type="entry name" value="FAH"/>
    <property type="match status" value="1"/>
</dbReference>
<dbReference type="InterPro" id="IPR011234">
    <property type="entry name" value="Fumarylacetoacetase-like_C"/>
</dbReference>
<dbReference type="Proteomes" id="UP000184693">
    <property type="component" value="Unassembled WGS sequence"/>
</dbReference>
<sequence length="304" mass="33291">MRLLTFATTGDQASRVGALRDADRRVVDIGRSAAELGLETPFDSRDMISVISAGQPGLDVIRTIVNHASTDFLLADVQVNAPIPRPRKNIFCVGWNYQDHFEEGAKIRPHVKEMPAFPTFFTKAPTTVIGPFDPIPFFGGLSAQLDWEVELAVVVGRAGRDIPEANAMEYVFGYTVLNDVTWRDVQRRHGQQWFKGKSIDGTCPMGPWITSADEIDPESLDLSSRVNGESKQTSNTRHMYFKIPRIIAELSHGLTLEPGDVIATGTPPGVGHARTPPEFMKPGDVLETEVAGLGLLRNLIATAA</sequence>
<dbReference type="GO" id="GO:0046872">
    <property type="term" value="F:metal ion binding"/>
    <property type="evidence" value="ECO:0007669"/>
    <property type="project" value="UniProtKB-KW"/>
</dbReference>
<dbReference type="Gene3D" id="3.90.850.10">
    <property type="entry name" value="Fumarylacetoacetase-like, C-terminal domain"/>
    <property type="match status" value="1"/>
</dbReference>
<comment type="similarity">
    <text evidence="2">Belongs to the FAH family.</text>
</comment>
<evidence type="ECO:0000256" key="3">
    <source>
        <dbReference type="ARBA" id="ARBA00022723"/>
    </source>
</evidence>
<dbReference type="AlphaFoldDB" id="A0A1N6JFX0"/>
<feature type="domain" description="Fumarylacetoacetase-like C-terminal" evidence="5">
    <location>
        <begin position="90"/>
        <end position="299"/>
    </location>
</feature>
<protein>
    <submittedName>
        <fullName evidence="6">2-keto-4-pentenoate hydratase/2-oxohepta-3-ene-1,7-dioic acid hydratase (Catechol pathway)</fullName>
    </submittedName>
</protein>
<dbReference type="InterPro" id="IPR036663">
    <property type="entry name" value="Fumarylacetoacetase_C_sf"/>
</dbReference>
<dbReference type="GO" id="GO:0016787">
    <property type="term" value="F:hydrolase activity"/>
    <property type="evidence" value="ECO:0007669"/>
    <property type="project" value="UniProtKB-KW"/>
</dbReference>
<dbReference type="EMBL" id="FSRU01000001">
    <property type="protein sequence ID" value="SIO43195.1"/>
    <property type="molecule type" value="Genomic_DNA"/>
</dbReference>
<name>A0A1N6JFX0_9BURK</name>
<reference evidence="8 9" key="1">
    <citation type="submission" date="2016-11" db="EMBL/GenBank/DDBJ databases">
        <authorList>
            <person name="Jaros S."/>
            <person name="Januszkiewicz K."/>
            <person name="Wedrychowicz H."/>
        </authorList>
    </citation>
    <scope>NUCLEOTIDE SEQUENCE [LARGE SCALE GENOMIC DNA]</scope>
    <source>
        <strain evidence="7 8">GAS86</strain>
        <strain evidence="6 9">GAS95</strain>
    </source>
</reference>
<dbReference type="FunFam" id="3.90.850.10:FF:000002">
    <property type="entry name" value="2-hydroxyhepta-2,4-diene-1,7-dioate isomerase"/>
    <property type="match status" value="1"/>
</dbReference>
<evidence type="ECO:0000313" key="6">
    <source>
        <dbReference type="EMBL" id="SIO43195.1"/>
    </source>
</evidence>
<dbReference type="OrthoDB" id="8582489at2"/>
<evidence type="ECO:0000313" key="7">
    <source>
        <dbReference type="EMBL" id="SIO49617.1"/>
    </source>
</evidence>
<accession>A0A1N6JFX0</accession>
<keyword evidence="3" id="KW-0479">Metal-binding</keyword>
<dbReference type="GO" id="GO:0016853">
    <property type="term" value="F:isomerase activity"/>
    <property type="evidence" value="ECO:0007669"/>
    <property type="project" value="UniProtKB-ARBA"/>
</dbReference>